<accession>A0A8E2DEX5</accession>
<sequence length="163" mass="18066">LTCEAPYSSYQSQMLSGTQWPMEDALPGCFQDPFPSLPNSAPKVHAAAHEWLQHHAKVVKYLPHVLGKSNQAVLSETSCGTCVLMMSNSKLMSVMLLSAPEEILKLKNKCGTLAAIDSANYINYSELPSGLMNLIRHVKSHPNVAEEHYHDLFKQFLPDSMPL</sequence>
<dbReference type="EMBL" id="KV722681">
    <property type="protein sequence ID" value="OCH84371.1"/>
    <property type="molecule type" value="Genomic_DNA"/>
</dbReference>
<gene>
    <name evidence="1" type="ORF">OBBRIDRAFT_808284</name>
</gene>
<name>A0A8E2DEX5_9APHY</name>
<protein>
    <submittedName>
        <fullName evidence="1">Uncharacterized protein</fullName>
    </submittedName>
</protein>
<proteinExistence type="predicted"/>
<evidence type="ECO:0000313" key="2">
    <source>
        <dbReference type="Proteomes" id="UP000250043"/>
    </source>
</evidence>
<organism evidence="1 2">
    <name type="scientific">Obba rivulosa</name>
    <dbReference type="NCBI Taxonomy" id="1052685"/>
    <lineage>
        <taxon>Eukaryota</taxon>
        <taxon>Fungi</taxon>
        <taxon>Dikarya</taxon>
        <taxon>Basidiomycota</taxon>
        <taxon>Agaricomycotina</taxon>
        <taxon>Agaricomycetes</taxon>
        <taxon>Polyporales</taxon>
        <taxon>Gelatoporiaceae</taxon>
        <taxon>Obba</taxon>
    </lineage>
</organism>
<feature type="non-terminal residue" evidence="1">
    <location>
        <position position="1"/>
    </location>
</feature>
<keyword evidence="2" id="KW-1185">Reference proteome</keyword>
<reference evidence="1 2" key="1">
    <citation type="submission" date="2016-07" db="EMBL/GenBank/DDBJ databases">
        <title>Draft genome of the white-rot fungus Obba rivulosa 3A-2.</title>
        <authorList>
            <consortium name="DOE Joint Genome Institute"/>
            <person name="Miettinen O."/>
            <person name="Riley R."/>
            <person name="Acob R."/>
            <person name="Barry K."/>
            <person name="Cullen D."/>
            <person name="De Vries R."/>
            <person name="Hainaut M."/>
            <person name="Hatakka A."/>
            <person name="Henrissat B."/>
            <person name="Hilden K."/>
            <person name="Kuo R."/>
            <person name="Labutti K."/>
            <person name="Lipzen A."/>
            <person name="Makela M.R."/>
            <person name="Sandor L."/>
            <person name="Spatafora J.W."/>
            <person name="Grigoriev I.V."/>
            <person name="Hibbett D.S."/>
        </authorList>
    </citation>
    <scope>NUCLEOTIDE SEQUENCE [LARGE SCALE GENOMIC DNA]</scope>
    <source>
        <strain evidence="1 2">3A-2</strain>
    </source>
</reference>
<dbReference type="Proteomes" id="UP000250043">
    <property type="component" value="Unassembled WGS sequence"/>
</dbReference>
<dbReference type="OrthoDB" id="288590at2759"/>
<evidence type="ECO:0000313" key="1">
    <source>
        <dbReference type="EMBL" id="OCH84371.1"/>
    </source>
</evidence>
<dbReference type="AlphaFoldDB" id="A0A8E2DEX5"/>